<dbReference type="InterPro" id="IPR001900">
    <property type="entry name" value="RNase_II/R"/>
</dbReference>
<keyword evidence="6 8" id="KW-0269">Exonuclease</keyword>
<dbReference type="SMART" id="SM00357">
    <property type="entry name" value="CSP"/>
    <property type="match status" value="1"/>
</dbReference>
<dbReference type="Pfam" id="PF00773">
    <property type="entry name" value="RNB"/>
    <property type="match status" value="1"/>
</dbReference>
<feature type="region of interest" description="Disordered" evidence="9">
    <location>
        <begin position="785"/>
        <end position="912"/>
    </location>
</feature>
<feature type="compositionally biased region" description="Low complexity" evidence="9">
    <location>
        <begin position="630"/>
        <end position="646"/>
    </location>
</feature>
<comment type="function">
    <text evidence="8">3'-5' exoribonuclease that releases 5'-nucleoside monophosphates and is involved in maturation of structured RNAs.</text>
</comment>
<dbReference type="InterPro" id="IPR003029">
    <property type="entry name" value="S1_domain"/>
</dbReference>
<comment type="catalytic activity">
    <reaction evidence="1 8">
        <text>Exonucleolytic cleavage in the 3'- to 5'-direction to yield nucleoside 5'-phosphates.</text>
        <dbReference type="EC" id="3.1.13.1"/>
    </reaction>
</comment>
<dbReference type="GO" id="GO:0005829">
    <property type="term" value="C:cytosol"/>
    <property type="evidence" value="ECO:0007669"/>
    <property type="project" value="TreeGrafter"/>
</dbReference>
<dbReference type="Pfam" id="PF08206">
    <property type="entry name" value="OB_RNB"/>
    <property type="match status" value="1"/>
</dbReference>
<gene>
    <name evidence="8 11" type="primary">rnr</name>
    <name evidence="11" type="ORF">FHP08_18130</name>
</gene>
<dbReference type="GO" id="GO:0008859">
    <property type="term" value="F:exoribonuclease II activity"/>
    <property type="evidence" value="ECO:0007669"/>
    <property type="project" value="UniProtKB-UniRule"/>
</dbReference>
<dbReference type="HAMAP" id="MF_01895">
    <property type="entry name" value="RNase_R"/>
    <property type="match status" value="1"/>
</dbReference>
<dbReference type="SUPFAM" id="SSF50249">
    <property type="entry name" value="Nucleic acid-binding proteins"/>
    <property type="match status" value="3"/>
</dbReference>
<dbReference type="InterPro" id="IPR011805">
    <property type="entry name" value="RNase_R"/>
</dbReference>
<dbReference type="Gene3D" id="2.40.50.140">
    <property type="entry name" value="Nucleic acid-binding proteins"/>
    <property type="match status" value="2"/>
</dbReference>
<dbReference type="InterPro" id="IPR004476">
    <property type="entry name" value="RNase_II/RNase_R"/>
</dbReference>
<organism evidence="11 12">
    <name type="scientific">Zeimonas arvi</name>
    <dbReference type="NCBI Taxonomy" id="2498847"/>
    <lineage>
        <taxon>Bacteria</taxon>
        <taxon>Pseudomonadati</taxon>
        <taxon>Pseudomonadota</taxon>
        <taxon>Betaproteobacteria</taxon>
        <taxon>Burkholderiales</taxon>
        <taxon>Burkholderiaceae</taxon>
        <taxon>Zeimonas</taxon>
    </lineage>
</organism>
<dbReference type="InterPro" id="IPR013223">
    <property type="entry name" value="RNase_B_OB_dom"/>
</dbReference>
<feature type="compositionally biased region" description="Gly residues" evidence="9">
    <location>
        <begin position="845"/>
        <end position="871"/>
    </location>
</feature>
<dbReference type="EMBL" id="VDUY01000011">
    <property type="protein sequence ID" value="TXL61788.1"/>
    <property type="molecule type" value="Genomic_DNA"/>
</dbReference>
<dbReference type="RefSeq" id="WP_147705922.1">
    <property type="nucleotide sequence ID" value="NZ_VDUY01000011.1"/>
</dbReference>
<dbReference type="InterPro" id="IPR040476">
    <property type="entry name" value="CSD2"/>
</dbReference>
<sequence length="912" mass="100104">MTKKTWFAPTREEILECLRAAGVPMTPAELAERLAVPPDHVESLNKRLFAMERDGQLLPNRKGVLLLASKLDLIAGKVQGHRDGFGFLIPDAGGPDVFLSPRQMQKAMHGDRVLVKQIGYDSRGRPEGRIVEVTERANRRLVGRFLNERGVNIVVPEDQRIKHDIVIPPGDTHHAQHGQVVSVEIVDPPANGAPPIGRVVEVLGEIEDPGMEIEIAVRKFDVPHEFGAAALEQAAALPGVVRPADLKGRVDLRDVPLVTIDGEDARDFDDAVYCEPIEVSPGGESVGDVGADARDEAQAPRKAAEPGFRLLVAIADVSHYVRPGEPLDADAVERSTSVYFPRRVIPMLPEKLSNGLCSLNPQVDRLVLVCDMVIDASGRIRAYQFYEAVMHSAARLTYDEVWAMLSGGPNLAVSPHKLALAPQLRRLHELYRVLAGARERRGAMEIETVETKIVCDPAGRIERIVPRSRNDAHRLIEECMLAANVCTADFMKRSRHPGLFRIHEGPTVEKLQTLREFLRTVGLSLGGGESPSPRDYATLASQMRPRPDHLLLQTMLLRSMQQAVYSPENVGHFGLAYDAYSHFTSPIRRYPDLMTHRVIKALLRGERHRPLPLDGREEDEARAGRKPRARAAQAGRGSAKSASAPAERATADQQEAIERWHQWGMHCSANERRADEASRDVEAWLKCMYVRERVGEQYAGRITGVAPFGVFVTLDELYVEGMVHVSELGGEYFQYSESGHELRGERTGRRFRLTDPIDVQVSRVDLEARRIEFRLVQRTDFRSLERDRQRGEREGARAARDTASRVEASRRPREATADDLPVLPLPPELAAPARKKGKKASGAGVAAGTGKAGGKGGSKTAGKTAGKGGGNTAAKRTARSASSHSAGKRSGASAAAEPARAAAKRRRRSPGA</sequence>
<dbReference type="InterPro" id="IPR012340">
    <property type="entry name" value="NA-bd_OB-fold"/>
</dbReference>
<dbReference type="PROSITE" id="PS50126">
    <property type="entry name" value="S1"/>
    <property type="match status" value="1"/>
</dbReference>
<keyword evidence="3 8" id="KW-0963">Cytoplasm</keyword>
<accession>A0A5C8NKI0</accession>
<feature type="compositionally biased region" description="Low complexity" evidence="9">
    <location>
        <begin position="872"/>
        <end position="901"/>
    </location>
</feature>
<dbReference type="PANTHER" id="PTHR23355:SF9">
    <property type="entry name" value="DIS3-LIKE EXONUCLEASE 2"/>
    <property type="match status" value="1"/>
</dbReference>
<feature type="domain" description="S1 motif" evidence="10">
    <location>
        <begin position="695"/>
        <end position="776"/>
    </location>
</feature>
<comment type="caution">
    <text evidence="11">The sequence shown here is derived from an EMBL/GenBank/DDBJ whole genome shotgun (WGS) entry which is preliminary data.</text>
</comment>
<evidence type="ECO:0000313" key="11">
    <source>
        <dbReference type="EMBL" id="TXL61788.1"/>
    </source>
</evidence>
<feature type="compositionally biased region" description="Basic residues" evidence="9">
    <location>
        <begin position="902"/>
        <end position="912"/>
    </location>
</feature>
<proteinExistence type="inferred from homology"/>
<comment type="similarity">
    <text evidence="8">Belongs to the RNR ribonuclease family. RNase R subfamily.</text>
</comment>
<dbReference type="InterPro" id="IPR050180">
    <property type="entry name" value="RNR_Ribonuclease"/>
</dbReference>
<dbReference type="SMART" id="SM00316">
    <property type="entry name" value="S1"/>
    <property type="match status" value="1"/>
</dbReference>
<dbReference type="InterPro" id="IPR011129">
    <property type="entry name" value="CSD"/>
</dbReference>
<feature type="compositionally biased region" description="Basic and acidic residues" evidence="9">
    <location>
        <begin position="610"/>
        <end position="623"/>
    </location>
</feature>
<feature type="compositionally biased region" description="Basic and acidic residues" evidence="9">
    <location>
        <begin position="785"/>
        <end position="816"/>
    </location>
</feature>
<evidence type="ECO:0000256" key="3">
    <source>
        <dbReference type="ARBA" id="ARBA00022490"/>
    </source>
</evidence>
<evidence type="ECO:0000256" key="2">
    <source>
        <dbReference type="ARBA" id="ARBA00004496"/>
    </source>
</evidence>
<evidence type="ECO:0000256" key="6">
    <source>
        <dbReference type="ARBA" id="ARBA00022839"/>
    </source>
</evidence>
<evidence type="ECO:0000256" key="1">
    <source>
        <dbReference type="ARBA" id="ARBA00001849"/>
    </source>
</evidence>
<dbReference type="InterPro" id="IPR022966">
    <property type="entry name" value="RNase_II/R_CS"/>
</dbReference>
<evidence type="ECO:0000259" key="10">
    <source>
        <dbReference type="PROSITE" id="PS50126"/>
    </source>
</evidence>
<dbReference type="GO" id="GO:0006402">
    <property type="term" value="P:mRNA catabolic process"/>
    <property type="evidence" value="ECO:0007669"/>
    <property type="project" value="TreeGrafter"/>
</dbReference>
<keyword evidence="5 8" id="KW-0378">Hydrolase</keyword>
<evidence type="ECO:0000256" key="9">
    <source>
        <dbReference type="SAM" id="MobiDB-lite"/>
    </source>
</evidence>
<dbReference type="PANTHER" id="PTHR23355">
    <property type="entry name" value="RIBONUCLEASE"/>
    <property type="match status" value="1"/>
</dbReference>
<protein>
    <recommendedName>
        <fullName evidence="8">Ribonuclease R</fullName>
        <shortName evidence="8">RNase R</shortName>
        <ecNumber evidence="8">3.1.13.1</ecNumber>
    </recommendedName>
</protein>
<dbReference type="Pfam" id="PF17876">
    <property type="entry name" value="CSD2"/>
    <property type="match status" value="1"/>
</dbReference>
<reference evidence="11 12" key="1">
    <citation type="submission" date="2019-06" db="EMBL/GenBank/DDBJ databases">
        <title>Quisquiliibacterium sp. nov., isolated from a maize field.</title>
        <authorList>
            <person name="Lin S.-Y."/>
            <person name="Tsai C.-F."/>
            <person name="Young C.-C."/>
        </authorList>
    </citation>
    <scope>NUCLEOTIDE SEQUENCE [LARGE SCALE GENOMIC DNA]</scope>
    <source>
        <strain evidence="11 12">CC-CFT501</strain>
    </source>
</reference>
<name>A0A5C8NKI0_9BURK</name>
<dbReference type="AlphaFoldDB" id="A0A5C8NKI0"/>
<dbReference type="EC" id="3.1.13.1" evidence="8"/>
<dbReference type="Proteomes" id="UP000321548">
    <property type="component" value="Unassembled WGS sequence"/>
</dbReference>
<dbReference type="Pfam" id="PF00575">
    <property type="entry name" value="S1"/>
    <property type="match status" value="1"/>
</dbReference>
<evidence type="ECO:0000256" key="5">
    <source>
        <dbReference type="ARBA" id="ARBA00022801"/>
    </source>
</evidence>
<evidence type="ECO:0000313" key="12">
    <source>
        <dbReference type="Proteomes" id="UP000321548"/>
    </source>
</evidence>
<evidence type="ECO:0000256" key="8">
    <source>
        <dbReference type="HAMAP-Rule" id="MF_01895"/>
    </source>
</evidence>
<dbReference type="NCBIfam" id="TIGR02063">
    <property type="entry name" value="RNase_R"/>
    <property type="match status" value="1"/>
</dbReference>
<evidence type="ECO:0000256" key="7">
    <source>
        <dbReference type="ARBA" id="ARBA00022884"/>
    </source>
</evidence>
<comment type="subcellular location">
    <subcellularLocation>
        <location evidence="2 8">Cytoplasm</location>
    </subcellularLocation>
</comment>
<evidence type="ECO:0000256" key="4">
    <source>
        <dbReference type="ARBA" id="ARBA00022722"/>
    </source>
</evidence>
<dbReference type="GO" id="GO:0003723">
    <property type="term" value="F:RNA binding"/>
    <property type="evidence" value="ECO:0007669"/>
    <property type="project" value="UniProtKB-UniRule"/>
</dbReference>
<dbReference type="CDD" id="cd04471">
    <property type="entry name" value="S1_RNase_R"/>
    <property type="match status" value="1"/>
</dbReference>
<dbReference type="NCBIfam" id="TIGR00358">
    <property type="entry name" value="3_prime_RNase"/>
    <property type="match status" value="1"/>
</dbReference>
<feature type="region of interest" description="Disordered" evidence="9">
    <location>
        <begin position="610"/>
        <end position="653"/>
    </location>
</feature>
<dbReference type="PROSITE" id="PS01175">
    <property type="entry name" value="RIBONUCLEASE_II"/>
    <property type="match status" value="1"/>
</dbReference>
<keyword evidence="12" id="KW-1185">Reference proteome</keyword>
<dbReference type="SMART" id="SM00955">
    <property type="entry name" value="RNB"/>
    <property type="match status" value="1"/>
</dbReference>
<dbReference type="OrthoDB" id="9764149at2"/>
<keyword evidence="7 8" id="KW-0694">RNA-binding</keyword>
<keyword evidence="4 8" id="KW-0540">Nuclease</keyword>